<sequence length="369" mass="38809">RARRIGGGRAARDSGAMSRVARTALAATGVFAVSGAASGALIDEYGGIAGALEWVLRTLVVISAAVALAAAFVLVLRLRRRLRPRPLAWAATMLAATGFLFFVVQPSVFAVYLTHLPTRRAVHDTDLGAAKQPVTLTTASGPRVHGWYVPSRNGAAVAVMHGTGSNRLGVADHARLLARHGYGVLLFDFRGHGESDGRSTSLPSALQEDADAALAYLRSRPDVRAGRIGAIGVSLGGEVAVHAVARRPEWRAAVLEGVQGGSPADMRASKPDPASYATLTALYGLGRVLGGSAPPASNPDQIERIAPRPLLLLSSGQSTEARANEEYQRRAGRTAALWNLPAARHAAALRTDPAGYERHVIGFLDRALR</sequence>
<reference evidence="5" key="1">
    <citation type="submission" date="2020-02" db="EMBL/GenBank/DDBJ databases">
        <authorList>
            <person name="Meier V. D."/>
        </authorList>
    </citation>
    <scope>NUCLEOTIDE SEQUENCE</scope>
    <source>
        <strain evidence="5">AVDCRST_MAG79</strain>
    </source>
</reference>
<dbReference type="EMBL" id="CADCWC010000212">
    <property type="protein sequence ID" value="CAA9535727.1"/>
    <property type="molecule type" value="Genomic_DNA"/>
</dbReference>
<dbReference type="InterPro" id="IPR050261">
    <property type="entry name" value="FrsA_esterase"/>
</dbReference>
<dbReference type="Gene3D" id="3.40.50.1820">
    <property type="entry name" value="alpha/beta hydrolase"/>
    <property type="match status" value="1"/>
</dbReference>
<dbReference type="Pfam" id="PF12146">
    <property type="entry name" value="Hydrolase_4"/>
    <property type="match status" value="1"/>
</dbReference>
<accession>A0A6J4TYJ8</accession>
<gene>
    <name evidence="5" type="ORF">AVDCRST_MAG79-1341</name>
</gene>
<feature type="transmembrane region" description="Helical" evidence="3">
    <location>
        <begin position="20"/>
        <end position="42"/>
    </location>
</feature>
<name>A0A6J4TYJ8_9ACTN</name>
<feature type="non-terminal residue" evidence="5">
    <location>
        <position position="1"/>
    </location>
</feature>
<dbReference type="PANTHER" id="PTHR22946">
    <property type="entry name" value="DIENELACTONE HYDROLASE DOMAIN-CONTAINING PROTEIN-RELATED"/>
    <property type="match status" value="1"/>
</dbReference>
<dbReference type="GO" id="GO:0052689">
    <property type="term" value="F:carboxylic ester hydrolase activity"/>
    <property type="evidence" value="ECO:0007669"/>
    <property type="project" value="UniProtKB-ARBA"/>
</dbReference>
<keyword evidence="3" id="KW-0812">Transmembrane</keyword>
<dbReference type="SUPFAM" id="SSF53474">
    <property type="entry name" value="alpha/beta-Hydrolases"/>
    <property type="match status" value="1"/>
</dbReference>
<evidence type="ECO:0000256" key="2">
    <source>
        <dbReference type="ARBA" id="ARBA00022801"/>
    </source>
</evidence>
<keyword evidence="2" id="KW-0378">Hydrolase</keyword>
<dbReference type="InterPro" id="IPR022742">
    <property type="entry name" value="Hydrolase_4"/>
</dbReference>
<keyword evidence="3" id="KW-1133">Transmembrane helix</keyword>
<dbReference type="InterPro" id="IPR029058">
    <property type="entry name" value="AB_hydrolase_fold"/>
</dbReference>
<dbReference type="PANTHER" id="PTHR22946:SF9">
    <property type="entry name" value="POLYKETIDE TRANSFERASE AF380"/>
    <property type="match status" value="1"/>
</dbReference>
<evidence type="ECO:0000313" key="5">
    <source>
        <dbReference type="EMBL" id="CAA9535727.1"/>
    </source>
</evidence>
<dbReference type="AlphaFoldDB" id="A0A6J4TYJ8"/>
<evidence type="ECO:0000256" key="1">
    <source>
        <dbReference type="ARBA" id="ARBA00008645"/>
    </source>
</evidence>
<feature type="transmembrane region" description="Helical" evidence="3">
    <location>
        <begin position="88"/>
        <end position="113"/>
    </location>
</feature>
<organism evidence="5">
    <name type="scientific">uncultured Thermoleophilia bacterium</name>
    <dbReference type="NCBI Taxonomy" id="1497501"/>
    <lineage>
        <taxon>Bacteria</taxon>
        <taxon>Bacillati</taxon>
        <taxon>Actinomycetota</taxon>
        <taxon>Thermoleophilia</taxon>
        <taxon>environmental samples</taxon>
    </lineage>
</organism>
<feature type="transmembrane region" description="Helical" evidence="3">
    <location>
        <begin position="54"/>
        <end position="76"/>
    </location>
</feature>
<evidence type="ECO:0000259" key="4">
    <source>
        <dbReference type="Pfam" id="PF12146"/>
    </source>
</evidence>
<comment type="similarity">
    <text evidence="1">Belongs to the AB hydrolase superfamily.</text>
</comment>
<feature type="domain" description="Serine aminopeptidase S33" evidence="4">
    <location>
        <begin position="155"/>
        <end position="262"/>
    </location>
</feature>
<proteinExistence type="inferred from homology"/>
<evidence type="ECO:0000256" key="3">
    <source>
        <dbReference type="SAM" id="Phobius"/>
    </source>
</evidence>
<protein>
    <recommendedName>
        <fullName evidence="4">Serine aminopeptidase S33 domain-containing protein</fullName>
    </recommendedName>
</protein>
<keyword evidence="3" id="KW-0472">Membrane</keyword>